<name>A0A3S3QTC1_9FLAO</name>
<dbReference type="EMBL" id="SBII01000002">
    <property type="protein sequence ID" value="RWX02210.1"/>
    <property type="molecule type" value="Genomic_DNA"/>
</dbReference>
<dbReference type="OrthoDB" id="1338885at2"/>
<organism evidence="1 2">
    <name type="scientific">Flavobacterium cerinum</name>
    <dbReference type="NCBI Taxonomy" id="2502784"/>
    <lineage>
        <taxon>Bacteria</taxon>
        <taxon>Pseudomonadati</taxon>
        <taxon>Bacteroidota</taxon>
        <taxon>Flavobacteriia</taxon>
        <taxon>Flavobacteriales</taxon>
        <taxon>Flavobacteriaceae</taxon>
        <taxon>Flavobacterium</taxon>
    </lineage>
</organism>
<proteinExistence type="predicted"/>
<accession>A0A3S3QTC1</accession>
<gene>
    <name evidence="1" type="ORF">EPI11_03050</name>
</gene>
<protein>
    <submittedName>
        <fullName evidence="1">Uncharacterized protein</fullName>
    </submittedName>
</protein>
<evidence type="ECO:0000313" key="2">
    <source>
        <dbReference type="Proteomes" id="UP000287527"/>
    </source>
</evidence>
<evidence type="ECO:0000313" key="1">
    <source>
        <dbReference type="EMBL" id="RWX02210.1"/>
    </source>
</evidence>
<dbReference type="AlphaFoldDB" id="A0A3S3QTC1"/>
<keyword evidence="2" id="KW-1185">Reference proteome</keyword>
<sequence>MNLLNQYKSLDKKIWDYYADNTPEPILNPFQSNINSERQHKQFIEKYFGKSGKREVLQDFQDEDFFSGDRAIHTNSVFFFGLLMREKTIIKDKLFKDKLSKMDYPIFPFLWFLSILFHDYAMKIENESVKYLADLNDVKDLMKKYDIQHNLLERSLLDVSHYLPTLISKYFLYRRFSSKKIDHGIFSGMYLFDRLVKIRLANEFKKGPLSWHVSLEEKYALASLAIACHNIWTTKKGSAYESEYVKFELKDLIIPEFKQISLNNFPLLFLFGIVDTIDPIKIYSRIGHLPEEILSSLEVNFTQNSFTIKNTANSKLDFEILQKASNNFIGWLTVTIDIATKNEMTIGFI</sequence>
<reference evidence="1 2" key="1">
    <citation type="submission" date="2019-01" db="EMBL/GenBank/DDBJ databases">
        <title>Flavobacterium sp. nov.,isolated from freshwater.</title>
        <authorList>
            <person name="Zhang R."/>
            <person name="Du Z.-J."/>
        </authorList>
    </citation>
    <scope>NUCLEOTIDE SEQUENCE [LARGE SCALE GENOMIC DNA]</scope>
    <source>
        <strain evidence="1 2">1E403</strain>
    </source>
</reference>
<comment type="caution">
    <text evidence="1">The sequence shown here is derived from an EMBL/GenBank/DDBJ whole genome shotgun (WGS) entry which is preliminary data.</text>
</comment>
<dbReference type="Proteomes" id="UP000287527">
    <property type="component" value="Unassembled WGS sequence"/>
</dbReference>
<dbReference type="RefSeq" id="WP_128388488.1">
    <property type="nucleotide sequence ID" value="NZ_SBII01000002.1"/>
</dbReference>